<evidence type="ECO:0000313" key="2">
    <source>
        <dbReference type="EMBL" id="CAA9378220.1"/>
    </source>
</evidence>
<dbReference type="EMBL" id="CADCUP010000047">
    <property type="protein sequence ID" value="CAA9378220.1"/>
    <property type="molecule type" value="Genomic_DNA"/>
</dbReference>
<feature type="compositionally biased region" description="Basic residues" evidence="1">
    <location>
        <begin position="9"/>
        <end position="23"/>
    </location>
</feature>
<organism evidence="2">
    <name type="scientific">uncultured Nocardioides sp</name>
    <dbReference type="NCBI Taxonomy" id="198441"/>
    <lineage>
        <taxon>Bacteria</taxon>
        <taxon>Bacillati</taxon>
        <taxon>Actinomycetota</taxon>
        <taxon>Actinomycetes</taxon>
        <taxon>Propionibacteriales</taxon>
        <taxon>Nocardioidaceae</taxon>
        <taxon>Nocardioides</taxon>
        <taxon>environmental samples</taxon>
    </lineage>
</organism>
<dbReference type="AlphaFoldDB" id="A0A6J4N5S1"/>
<feature type="compositionally biased region" description="Low complexity" evidence="1">
    <location>
        <begin position="63"/>
        <end position="77"/>
    </location>
</feature>
<feature type="region of interest" description="Disordered" evidence="1">
    <location>
        <begin position="269"/>
        <end position="288"/>
    </location>
</feature>
<proteinExistence type="predicted"/>
<feature type="compositionally biased region" description="Basic and acidic residues" evidence="1">
    <location>
        <begin position="91"/>
        <end position="104"/>
    </location>
</feature>
<protein>
    <submittedName>
        <fullName evidence="2">Transcriptional regulator ArgP, LysR family</fullName>
    </submittedName>
</protein>
<feature type="non-terminal residue" evidence="2">
    <location>
        <position position="288"/>
    </location>
</feature>
<gene>
    <name evidence="2" type="ORF">AVDCRST_MAG06-656</name>
</gene>
<name>A0A6J4N5S1_9ACTN</name>
<reference evidence="2" key="1">
    <citation type="submission" date="2020-02" db="EMBL/GenBank/DDBJ databases">
        <authorList>
            <person name="Meier V. D."/>
        </authorList>
    </citation>
    <scope>NUCLEOTIDE SEQUENCE</scope>
    <source>
        <strain evidence="2">AVDCRST_MAG06</strain>
    </source>
</reference>
<sequence length="288" mass="29243">AAEPPAPRGARRRRGAGHVRVGRRQPAPDPERREPAHPRARVGGGPGPGAACHAVHGHRGRRAAAAAGPADPPAAGRGDSRARLAHRHDPRGRGERRLARDLVPRRPRCGGRHGGRGVAASRRGPGLVCRPPAPRRDARGGDLRPLAGAGVLGDEARHAALRAGRHPGARAPPPARRPHRLGGPADGRLQREGQPAARGPAAPRPGASTGRAPGADLGGLPRGRTPRAGVGHAARAAAGGGGRRRRGAAGAGPGRRAVVLAALAPGLRAAGRPHRGRRVGGRGRAAPL</sequence>
<feature type="compositionally biased region" description="Low complexity" evidence="1">
    <location>
        <begin position="193"/>
        <end position="215"/>
    </location>
</feature>
<evidence type="ECO:0000256" key="1">
    <source>
        <dbReference type="SAM" id="MobiDB-lite"/>
    </source>
</evidence>
<feature type="compositionally biased region" description="Basic residues" evidence="1">
    <location>
        <begin position="271"/>
        <end position="281"/>
    </location>
</feature>
<feature type="non-terminal residue" evidence="2">
    <location>
        <position position="1"/>
    </location>
</feature>
<feature type="region of interest" description="Disordered" evidence="1">
    <location>
        <begin position="1"/>
        <end position="254"/>
    </location>
</feature>
<feature type="compositionally biased region" description="Basic residues" evidence="1">
    <location>
        <begin position="159"/>
        <end position="168"/>
    </location>
</feature>
<accession>A0A6J4N5S1</accession>
<feature type="compositionally biased region" description="Basic residues" evidence="1">
    <location>
        <begin position="105"/>
        <end position="115"/>
    </location>
</feature>
<feature type="compositionally biased region" description="Low complexity" evidence="1">
    <location>
        <begin position="227"/>
        <end position="237"/>
    </location>
</feature>